<organism evidence="3 4">
    <name type="scientific">Clostridium porci</name>
    <dbReference type="NCBI Taxonomy" id="2605778"/>
    <lineage>
        <taxon>Bacteria</taxon>
        <taxon>Bacillati</taxon>
        <taxon>Bacillota</taxon>
        <taxon>Clostridia</taxon>
        <taxon>Eubacteriales</taxon>
        <taxon>Clostridiaceae</taxon>
        <taxon>Clostridium</taxon>
    </lineage>
</organism>
<dbReference type="AlphaFoldDB" id="A0A7X2TBL5"/>
<dbReference type="RefSeq" id="WP_154471323.1">
    <property type="nucleotide sequence ID" value="NZ_VUMD01000003.1"/>
</dbReference>
<proteinExistence type="predicted"/>
<dbReference type="EMBL" id="VUMD01000003">
    <property type="protein sequence ID" value="MSS35932.1"/>
    <property type="molecule type" value="Genomic_DNA"/>
</dbReference>
<gene>
    <name evidence="3" type="ORF">FYJ39_04855</name>
</gene>
<dbReference type="Pfam" id="PF18164">
    <property type="entry name" value="GNAT_C"/>
    <property type="match status" value="1"/>
</dbReference>
<dbReference type="Gene3D" id="3.40.630.120">
    <property type="match status" value="1"/>
</dbReference>
<accession>A0A7X2TBL5</accession>
<evidence type="ECO:0000259" key="2">
    <source>
        <dbReference type="Pfam" id="PF18164"/>
    </source>
</evidence>
<comment type="caution">
    <text evidence="3">The sequence shown here is derived from an EMBL/GenBank/DDBJ whole genome shotgun (WGS) entry which is preliminary data.</text>
</comment>
<evidence type="ECO:0000259" key="1">
    <source>
        <dbReference type="Pfam" id="PF18082"/>
    </source>
</evidence>
<dbReference type="Proteomes" id="UP000429958">
    <property type="component" value="Unassembled WGS sequence"/>
</dbReference>
<keyword evidence="4" id="KW-1185">Reference proteome</keyword>
<dbReference type="Pfam" id="PF18082">
    <property type="entry name" value="NAT_N"/>
    <property type="match status" value="1"/>
</dbReference>
<dbReference type="InterPro" id="IPR041273">
    <property type="entry name" value="NAT_N"/>
</dbReference>
<dbReference type="InterPro" id="IPR041644">
    <property type="entry name" value="GNAT_C"/>
</dbReference>
<evidence type="ECO:0000313" key="4">
    <source>
        <dbReference type="Proteomes" id="UP000429958"/>
    </source>
</evidence>
<reference evidence="3 4" key="1">
    <citation type="submission" date="2019-08" db="EMBL/GenBank/DDBJ databases">
        <title>In-depth cultivation of the pig gut microbiome towards novel bacterial diversity and tailored functional studies.</title>
        <authorList>
            <person name="Wylensek D."/>
            <person name="Hitch T.C.A."/>
            <person name="Clavel T."/>
        </authorList>
    </citation>
    <scope>NUCLEOTIDE SEQUENCE [LARGE SCALE GENOMIC DNA]</scope>
    <source>
        <strain evidence="3 4">WCA-389-WT-23D1</strain>
    </source>
</reference>
<sequence>MELHRFFEGIRMMPEAVRQVGRLHIEERTYQRIKALFQRDKKKFYTTVLRQPDFRICFLYYFSRMGCETYERYQEDGIGERIYWDTFYDLTLWCENCFREYGAYGTDQYDWFFRHIECRLFRLGRLEFERMESEWALKYGRTEIKKGDTVINVHIPQGERLELAAVRASCEQAFSFWGKQYPYICHSWLLYPELSRVLGKESNILGFQKLFRIVQVDFAEREAEWRIYGKIQDDLELYQEATSLQKKAKEYLRDGGALGNGLGILDFSAG</sequence>
<protein>
    <submittedName>
        <fullName evidence="3">Uncharacterized protein</fullName>
    </submittedName>
</protein>
<name>A0A7X2TBL5_9CLOT</name>
<evidence type="ECO:0000313" key="3">
    <source>
        <dbReference type="EMBL" id="MSS35932.1"/>
    </source>
</evidence>
<feature type="domain" description="GNAT-like C-terminal" evidence="2">
    <location>
        <begin position="120"/>
        <end position="265"/>
    </location>
</feature>
<feature type="domain" description="N-acyltransferase N-terminal" evidence="1">
    <location>
        <begin position="1"/>
        <end position="118"/>
    </location>
</feature>